<evidence type="ECO:0000256" key="5">
    <source>
        <dbReference type="ARBA" id="ARBA00023136"/>
    </source>
</evidence>
<comment type="subcellular location">
    <subcellularLocation>
        <location evidence="1">Membrane</location>
        <topology evidence="1">Multi-pass membrane protein</topology>
    </subcellularLocation>
</comment>
<evidence type="ECO:0000313" key="10">
    <source>
        <dbReference type="Proteomes" id="UP000076420"/>
    </source>
</evidence>
<feature type="transmembrane region" description="Helical" evidence="7">
    <location>
        <begin position="71"/>
        <end position="94"/>
    </location>
</feature>
<evidence type="ECO:0000313" key="9">
    <source>
        <dbReference type="EnsemblMetazoa" id="BGLB018057-PD"/>
    </source>
</evidence>
<feature type="transmembrane region" description="Helical" evidence="7">
    <location>
        <begin position="378"/>
        <end position="400"/>
    </location>
</feature>
<protein>
    <recommendedName>
        <fullName evidence="8">Major facilitator superfamily (MFS) profile domain-containing protein</fullName>
    </recommendedName>
</protein>
<accession>A0A2C9KE65</accession>
<dbReference type="InterPro" id="IPR005829">
    <property type="entry name" value="Sugar_transporter_CS"/>
</dbReference>
<dbReference type="EnsemblMetazoa" id="BGLB018057-RC">
    <property type="protein sequence ID" value="BGLB018057-PC"/>
    <property type="gene ID" value="BGLB018057"/>
</dbReference>
<proteinExistence type="inferred from homology"/>
<dbReference type="Pfam" id="PF00083">
    <property type="entry name" value="Sugar_tr"/>
    <property type="match status" value="1"/>
</dbReference>
<dbReference type="GO" id="GO:0015149">
    <property type="term" value="F:hexose transmembrane transporter activity"/>
    <property type="evidence" value="ECO:0007669"/>
    <property type="project" value="TreeGrafter"/>
</dbReference>
<dbReference type="RefSeq" id="XP_013078856.2">
    <property type="nucleotide sequence ID" value="XM_013223402.2"/>
</dbReference>
<evidence type="ECO:0000256" key="7">
    <source>
        <dbReference type="SAM" id="Phobius"/>
    </source>
</evidence>
<dbReference type="PANTHER" id="PTHR23503:SF8">
    <property type="entry name" value="FACILITATED GLUCOSE TRANSPORTER PROTEIN 1"/>
    <property type="match status" value="1"/>
</dbReference>
<feature type="transmembrane region" description="Helical" evidence="7">
    <location>
        <begin position="320"/>
        <end position="338"/>
    </location>
</feature>
<dbReference type="RefSeq" id="XP_013078864.2">
    <property type="nucleotide sequence ID" value="XM_013223410.2"/>
</dbReference>
<dbReference type="VEuPathDB" id="VectorBase:BGLAX_034331"/>
<feature type="transmembrane region" description="Helical" evidence="7">
    <location>
        <begin position="412"/>
        <end position="435"/>
    </location>
</feature>
<dbReference type="InterPro" id="IPR005828">
    <property type="entry name" value="MFS_sugar_transport-like"/>
</dbReference>
<evidence type="ECO:0000256" key="4">
    <source>
        <dbReference type="ARBA" id="ARBA00022989"/>
    </source>
</evidence>
<keyword evidence="3 7" id="KW-0812">Transmembrane</keyword>
<dbReference type="GO" id="GO:0016020">
    <property type="term" value="C:membrane"/>
    <property type="evidence" value="ECO:0007669"/>
    <property type="project" value="UniProtKB-SubCell"/>
</dbReference>
<dbReference type="EnsemblMetazoa" id="BGLB018057-RB">
    <property type="protein sequence ID" value="BGLB018057-PB"/>
    <property type="gene ID" value="BGLB018057"/>
</dbReference>
<feature type="transmembrane region" description="Helical" evidence="7">
    <location>
        <begin position="193"/>
        <end position="214"/>
    </location>
</feature>
<keyword evidence="5 7" id="KW-0472">Membrane</keyword>
<dbReference type="Gene3D" id="1.20.1250.20">
    <property type="entry name" value="MFS general substrate transporter like domains"/>
    <property type="match status" value="1"/>
</dbReference>
<comment type="similarity">
    <text evidence="6">Belongs to the major facilitator superfamily. Sugar transporter (TC 2.A.1.1) family.</text>
</comment>
<feature type="transmembrane region" description="Helical" evidence="7">
    <location>
        <begin position="131"/>
        <end position="151"/>
    </location>
</feature>
<sequence length="510" mass="56197">MDQTNKKEEAQQNGWTWKFMSVMFCAYLVIPGISYTISSLNAPAEYIKSFINATKYERDHSYPSKDEIDSLFGLLVALAGLGAMAGSLVASLLSDNLGRKIAILIASLTGLTGVLLLSLGRTASSFEMLFVGRVLTGVTLGIGLSAAPAYAVEMSLPSMKGNVALINQLFQSFSFIIAQVVGYMELLGNEEQWHLLLGLPVIFFGLQLLILPFCPESPRYLLMKKNDVAKATKALQTIRNRKNVEKDIDMLHAELRESSTEAEVSFVQLFKNKVLRRPLVIAIVLGLHQNWCSIAAILFFSTELFQKAGLDDRSSRYATSGTGITFFTVNVVAMFLLSRFGRKTLFQFGTIGMGMCSAVIALTMVFQDDAPALKYVNIVVSLLIIAFYSIGPICVFWVILSELFPHSARGSGFSVAILCAMISFFSHCYIFPLLLSKLHSYTFFVFTGINAVTALFVHFYVPETKNKSFAEIAKSWANAEDLENQLPLSQKCHTGSSNAHANAVVETKQQ</sequence>
<name>A0A2C9KE65_BIOGL</name>
<feature type="domain" description="Major facilitator superfamily (MFS) profile" evidence="8">
    <location>
        <begin position="27"/>
        <end position="465"/>
    </location>
</feature>
<gene>
    <name evidence="9" type="primary">106064778</name>
</gene>
<dbReference type="RefSeq" id="XP_013078871.2">
    <property type="nucleotide sequence ID" value="XM_013223417.2"/>
</dbReference>
<dbReference type="SUPFAM" id="SSF103473">
    <property type="entry name" value="MFS general substrate transporter"/>
    <property type="match status" value="1"/>
</dbReference>
<evidence type="ECO:0000256" key="3">
    <source>
        <dbReference type="ARBA" id="ARBA00022692"/>
    </source>
</evidence>
<dbReference type="PRINTS" id="PR00171">
    <property type="entry name" value="SUGRTRNSPORT"/>
</dbReference>
<dbReference type="VEuPathDB" id="VectorBase:BGLB018057"/>
<feature type="transmembrane region" description="Helical" evidence="7">
    <location>
        <begin position="15"/>
        <end position="37"/>
    </location>
</feature>
<evidence type="ECO:0000256" key="1">
    <source>
        <dbReference type="ARBA" id="ARBA00004141"/>
    </source>
</evidence>
<feature type="transmembrane region" description="Helical" evidence="7">
    <location>
        <begin position="279"/>
        <end position="300"/>
    </location>
</feature>
<dbReference type="RefSeq" id="XP_013078878.2">
    <property type="nucleotide sequence ID" value="XM_013223424.2"/>
</dbReference>
<feature type="transmembrane region" description="Helical" evidence="7">
    <location>
        <begin position="345"/>
        <end position="366"/>
    </location>
</feature>
<dbReference type="InterPro" id="IPR003663">
    <property type="entry name" value="Sugar/inositol_transpt"/>
</dbReference>
<dbReference type="STRING" id="6526.A0A2C9KE65"/>
<dbReference type="AlphaFoldDB" id="A0A2C9KE65"/>
<dbReference type="EnsemblMetazoa" id="BGLB018057-RD">
    <property type="protein sequence ID" value="BGLB018057-PD"/>
    <property type="gene ID" value="BGLB018057"/>
</dbReference>
<dbReference type="Proteomes" id="UP000076420">
    <property type="component" value="Unassembled WGS sequence"/>
</dbReference>
<keyword evidence="4 7" id="KW-1133">Transmembrane helix</keyword>
<dbReference type="PROSITE" id="PS50850">
    <property type="entry name" value="MFS"/>
    <property type="match status" value="1"/>
</dbReference>
<organism evidence="9 10">
    <name type="scientific">Biomphalaria glabrata</name>
    <name type="common">Bloodfluke planorb</name>
    <name type="synonym">Freshwater snail</name>
    <dbReference type="NCBI Taxonomy" id="6526"/>
    <lineage>
        <taxon>Eukaryota</taxon>
        <taxon>Metazoa</taxon>
        <taxon>Spiralia</taxon>
        <taxon>Lophotrochozoa</taxon>
        <taxon>Mollusca</taxon>
        <taxon>Gastropoda</taxon>
        <taxon>Heterobranchia</taxon>
        <taxon>Euthyneura</taxon>
        <taxon>Panpulmonata</taxon>
        <taxon>Hygrophila</taxon>
        <taxon>Lymnaeoidea</taxon>
        <taxon>Planorbidae</taxon>
        <taxon>Biomphalaria</taxon>
    </lineage>
</organism>
<feature type="transmembrane region" description="Helical" evidence="7">
    <location>
        <begin position="441"/>
        <end position="461"/>
    </location>
</feature>
<feature type="transmembrane region" description="Helical" evidence="7">
    <location>
        <begin position="163"/>
        <end position="181"/>
    </location>
</feature>
<keyword evidence="2 6" id="KW-0813">Transport</keyword>
<dbReference type="PANTHER" id="PTHR23503">
    <property type="entry name" value="SOLUTE CARRIER FAMILY 2"/>
    <property type="match status" value="1"/>
</dbReference>
<evidence type="ECO:0000256" key="6">
    <source>
        <dbReference type="RuleBase" id="RU003346"/>
    </source>
</evidence>
<dbReference type="PROSITE" id="PS00217">
    <property type="entry name" value="SUGAR_TRANSPORT_2"/>
    <property type="match status" value="1"/>
</dbReference>
<dbReference type="PROSITE" id="PS00216">
    <property type="entry name" value="SUGAR_TRANSPORT_1"/>
    <property type="match status" value="1"/>
</dbReference>
<dbReference type="InterPro" id="IPR045263">
    <property type="entry name" value="GLUT"/>
</dbReference>
<reference evidence="9" key="1">
    <citation type="submission" date="2020-05" db="UniProtKB">
        <authorList>
            <consortium name="EnsemblMetazoa"/>
        </authorList>
    </citation>
    <scope>IDENTIFICATION</scope>
    <source>
        <strain evidence="9">BB02</strain>
    </source>
</reference>
<evidence type="ECO:0000259" key="8">
    <source>
        <dbReference type="PROSITE" id="PS50850"/>
    </source>
</evidence>
<evidence type="ECO:0000256" key="2">
    <source>
        <dbReference type="ARBA" id="ARBA00022448"/>
    </source>
</evidence>
<dbReference type="OrthoDB" id="4540492at2759"/>
<dbReference type="InterPro" id="IPR020846">
    <property type="entry name" value="MFS_dom"/>
</dbReference>
<feature type="transmembrane region" description="Helical" evidence="7">
    <location>
        <begin position="101"/>
        <end position="119"/>
    </location>
</feature>
<dbReference type="KEGG" id="bgt:106064778"/>
<dbReference type="EnsemblMetazoa" id="BGLB018057-RA">
    <property type="protein sequence ID" value="BGLB018057-PA"/>
    <property type="gene ID" value="BGLB018057"/>
</dbReference>
<dbReference type="InterPro" id="IPR036259">
    <property type="entry name" value="MFS_trans_sf"/>
</dbReference>
<dbReference type="NCBIfam" id="TIGR00879">
    <property type="entry name" value="SP"/>
    <property type="match status" value="1"/>
</dbReference>